<dbReference type="InParanoid" id="W4K388"/>
<keyword evidence="1" id="KW-0732">Signal</keyword>
<keyword evidence="3" id="KW-0378">Hydrolase</keyword>
<dbReference type="eggNOG" id="ENOG502R0IR">
    <property type="taxonomic scope" value="Eukaryota"/>
</dbReference>
<dbReference type="HOGENOM" id="CLU_022148_4_0_1"/>
<dbReference type="Gene3D" id="2.60.40.1180">
    <property type="entry name" value="Golgi alpha-mannosidase II"/>
    <property type="match status" value="1"/>
</dbReference>
<sequence>MHPIFSLAVAAVGASAVHGIAVPSTAPSTAVAVDKALLSLSLEFFTFPAYTNITATAKCISRLTTLRGAPPAVRIGGTTQDRATYDPKLTAAVNYTVASAADAPTALTYGPSFFALAAALPGDVTLGLNRRLNNQSNTLAAASTAQSIMQNLYAIELGNEPEFYSSDSPIVPSSGWNPTADGASQKAWETALAPSVSAPLGNVFQAAVYLQEPTWSTAGLVPLLGSAIEHVKTFSGHSYPQSACGGASTNLQSLMSHSGIVSYTSRYKSEAAAAHAQGKPYFLGETNSATCGGGGISPTYGAALWIVDYVLQAALNNVDRLYFHQGTIGNCQYCFWGRYIVGAPFYGAAFVSQFLGADATALAMLDDGSGALATYVVYSAAGAPLRALVYNSDYFDGTGARGVANATLSGLAGAAVRVLRLTAPNAASRVDQGGVVTIGGGQTFANDCGTAGAQTFESVAVSNGTATVSVQASEALIVYL</sequence>
<evidence type="ECO:0000313" key="3">
    <source>
        <dbReference type="EMBL" id="ETW80283.1"/>
    </source>
</evidence>
<proteinExistence type="predicted"/>
<protein>
    <submittedName>
        <fullName evidence="3">Glycoside hydrolase family 79 protein</fullName>
    </submittedName>
</protein>
<evidence type="ECO:0000256" key="1">
    <source>
        <dbReference type="SAM" id="SignalP"/>
    </source>
</evidence>
<dbReference type="GeneID" id="20678165"/>
<keyword evidence="4" id="KW-1185">Reference proteome</keyword>
<dbReference type="SUPFAM" id="SSF51445">
    <property type="entry name" value="(Trans)glycosidases"/>
    <property type="match status" value="1"/>
</dbReference>
<dbReference type="Gene3D" id="3.20.20.80">
    <property type="entry name" value="Glycosidases"/>
    <property type="match status" value="1"/>
</dbReference>
<dbReference type="InterPro" id="IPR017853">
    <property type="entry name" value="GH"/>
</dbReference>
<accession>W4K388</accession>
<dbReference type="Pfam" id="PF16862">
    <property type="entry name" value="Glyco_hydro_79C"/>
    <property type="match status" value="1"/>
</dbReference>
<dbReference type="RefSeq" id="XP_009546953.1">
    <property type="nucleotide sequence ID" value="XM_009548658.1"/>
</dbReference>
<organism evidence="3 4">
    <name type="scientific">Heterobasidion irregulare (strain TC 32-1)</name>
    <dbReference type="NCBI Taxonomy" id="747525"/>
    <lineage>
        <taxon>Eukaryota</taxon>
        <taxon>Fungi</taxon>
        <taxon>Dikarya</taxon>
        <taxon>Basidiomycota</taxon>
        <taxon>Agaricomycotina</taxon>
        <taxon>Agaricomycetes</taxon>
        <taxon>Russulales</taxon>
        <taxon>Bondarzewiaceae</taxon>
        <taxon>Heterobasidion</taxon>
        <taxon>Heterobasidion annosum species complex</taxon>
    </lineage>
</organism>
<dbReference type="InterPro" id="IPR031728">
    <property type="entry name" value="GlcAase_C"/>
</dbReference>
<feature type="chain" id="PRO_5004845166" evidence="1">
    <location>
        <begin position="20"/>
        <end position="480"/>
    </location>
</feature>
<feature type="domain" description="Beta-glucuronidase C-terminal" evidence="2">
    <location>
        <begin position="375"/>
        <end position="477"/>
    </location>
</feature>
<dbReference type="AlphaFoldDB" id="W4K388"/>
<dbReference type="GO" id="GO:0016787">
    <property type="term" value="F:hydrolase activity"/>
    <property type="evidence" value="ECO:0007669"/>
    <property type="project" value="UniProtKB-KW"/>
</dbReference>
<feature type="signal peptide" evidence="1">
    <location>
        <begin position="1"/>
        <end position="19"/>
    </location>
</feature>
<dbReference type="InterPro" id="IPR052974">
    <property type="entry name" value="GH79_Enzymes"/>
</dbReference>
<evidence type="ECO:0000313" key="4">
    <source>
        <dbReference type="Proteomes" id="UP000030671"/>
    </source>
</evidence>
<evidence type="ECO:0000259" key="2">
    <source>
        <dbReference type="Pfam" id="PF16862"/>
    </source>
</evidence>
<dbReference type="Proteomes" id="UP000030671">
    <property type="component" value="Unassembled WGS sequence"/>
</dbReference>
<dbReference type="PANTHER" id="PTHR36183:SF2">
    <property type="entry name" value="BETA-GLUCURONIDASE C-TERMINAL DOMAIN-CONTAINING PROTEIN"/>
    <property type="match status" value="1"/>
</dbReference>
<dbReference type="KEGG" id="hir:HETIRDRAFT_50956"/>
<gene>
    <name evidence="3" type="ORF">HETIRDRAFT_50956</name>
</gene>
<dbReference type="InterPro" id="IPR013780">
    <property type="entry name" value="Glyco_hydro_b"/>
</dbReference>
<reference evidence="3 4" key="1">
    <citation type="journal article" date="2012" name="New Phytol.">
        <title>Insight into trade-off between wood decay and parasitism from the genome of a fungal forest pathogen.</title>
        <authorList>
            <person name="Olson A."/>
            <person name="Aerts A."/>
            <person name="Asiegbu F."/>
            <person name="Belbahri L."/>
            <person name="Bouzid O."/>
            <person name="Broberg A."/>
            <person name="Canback B."/>
            <person name="Coutinho P.M."/>
            <person name="Cullen D."/>
            <person name="Dalman K."/>
            <person name="Deflorio G."/>
            <person name="van Diepen L.T."/>
            <person name="Dunand C."/>
            <person name="Duplessis S."/>
            <person name="Durling M."/>
            <person name="Gonthier P."/>
            <person name="Grimwood J."/>
            <person name="Fossdal C.G."/>
            <person name="Hansson D."/>
            <person name="Henrissat B."/>
            <person name="Hietala A."/>
            <person name="Himmelstrand K."/>
            <person name="Hoffmeister D."/>
            <person name="Hogberg N."/>
            <person name="James T.Y."/>
            <person name="Karlsson M."/>
            <person name="Kohler A."/>
            <person name="Kues U."/>
            <person name="Lee Y.H."/>
            <person name="Lin Y.C."/>
            <person name="Lind M."/>
            <person name="Lindquist E."/>
            <person name="Lombard V."/>
            <person name="Lucas S."/>
            <person name="Lunden K."/>
            <person name="Morin E."/>
            <person name="Murat C."/>
            <person name="Park J."/>
            <person name="Raffaello T."/>
            <person name="Rouze P."/>
            <person name="Salamov A."/>
            <person name="Schmutz J."/>
            <person name="Solheim H."/>
            <person name="Stahlberg J."/>
            <person name="Velez H."/>
            <person name="de Vries R.P."/>
            <person name="Wiebenga A."/>
            <person name="Woodward S."/>
            <person name="Yakovlev I."/>
            <person name="Garbelotto M."/>
            <person name="Martin F."/>
            <person name="Grigoriev I.V."/>
            <person name="Stenlid J."/>
        </authorList>
    </citation>
    <scope>NUCLEOTIDE SEQUENCE [LARGE SCALE GENOMIC DNA]</scope>
    <source>
        <strain evidence="3 4">TC 32-1</strain>
    </source>
</reference>
<dbReference type="EMBL" id="KI925459">
    <property type="protein sequence ID" value="ETW80283.1"/>
    <property type="molecule type" value="Genomic_DNA"/>
</dbReference>
<dbReference type="PANTHER" id="PTHR36183">
    <property type="entry name" value="BETA-GLUCURONIDASE"/>
    <property type="match status" value="1"/>
</dbReference>
<name>W4K388_HETIT</name>
<dbReference type="OrthoDB" id="2831684at2759"/>